<evidence type="ECO:0000256" key="6">
    <source>
        <dbReference type="HAMAP-Rule" id="MF_01201"/>
    </source>
</evidence>
<dbReference type="EMBL" id="JAVDPY010000002">
    <property type="protein sequence ID" value="MDR6333088.1"/>
    <property type="molecule type" value="Genomic_DNA"/>
</dbReference>
<dbReference type="Gene3D" id="3.20.20.10">
    <property type="entry name" value="Alanine racemase"/>
    <property type="match status" value="1"/>
</dbReference>
<dbReference type="HAMAP" id="MF_01201">
    <property type="entry name" value="Ala_racemase"/>
    <property type="match status" value="1"/>
</dbReference>
<proteinExistence type="inferred from homology"/>
<evidence type="ECO:0000256" key="3">
    <source>
        <dbReference type="ARBA" id="ARBA00013089"/>
    </source>
</evidence>
<feature type="binding site" evidence="6">
    <location>
        <position position="101"/>
    </location>
    <ligand>
        <name>substrate</name>
    </ligand>
</feature>
<protein>
    <recommendedName>
        <fullName evidence="3 6">Alanine racemase</fullName>
        <ecNumber evidence="3 6">5.1.1.1</ecNumber>
    </recommendedName>
</protein>
<dbReference type="Gene3D" id="2.40.37.10">
    <property type="entry name" value="Lyase, Ornithine Decarboxylase, Chain A, domain 1"/>
    <property type="match status" value="1"/>
</dbReference>
<feature type="active site" description="Proton acceptor; specific for D-alanine" evidence="6">
    <location>
        <position position="3"/>
    </location>
</feature>
<dbReference type="InterPro" id="IPR029066">
    <property type="entry name" value="PLP-binding_barrel"/>
</dbReference>
<keyword evidence="5 6" id="KW-0413">Isomerase</keyword>
<comment type="similarity">
    <text evidence="6">Belongs to the alanine racemase family.</text>
</comment>
<evidence type="ECO:0000313" key="8">
    <source>
        <dbReference type="EMBL" id="MDR6333088.1"/>
    </source>
</evidence>
<gene>
    <name evidence="8" type="ORF">GGQ86_001552</name>
</gene>
<dbReference type="InterPro" id="IPR011079">
    <property type="entry name" value="Ala_racemase_C"/>
</dbReference>
<dbReference type="SUPFAM" id="SSF50621">
    <property type="entry name" value="Alanine racemase C-terminal domain-like"/>
    <property type="match status" value="1"/>
</dbReference>
<dbReference type="EC" id="5.1.1.1" evidence="3 6"/>
<dbReference type="Pfam" id="PF01168">
    <property type="entry name" value="Ala_racemase_N"/>
    <property type="match status" value="1"/>
</dbReference>
<feature type="active site" description="Proton acceptor; specific for L-alanine" evidence="6">
    <location>
        <position position="221"/>
    </location>
</feature>
<dbReference type="Pfam" id="PF00842">
    <property type="entry name" value="Ala_racemase_C"/>
    <property type="match status" value="1"/>
</dbReference>
<evidence type="ECO:0000256" key="4">
    <source>
        <dbReference type="ARBA" id="ARBA00022898"/>
    </source>
</evidence>
<comment type="caution">
    <text evidence="8">The sequence shown here is derived from an EMBL/GenBank/DDBJ whole genome shotgun (WGS) entry which is preliminary data.</text>
</comment>
<sequence>MVKANAYGLGIDRVAPALWKAGARTFFVAHFKEALKLRGLLPEAVIYVLNGLLPETAADHVAANLRPVLGSVPEITEWSDFCRAQGADLPTAIHVDTGMNRLGLSVDEAVQLAGTRKMLGFTPSLVMSHLACADTPGHALTARQRAVFADVIRRFRGVPGSLANSAGTLLGRDFRFELVRPGIFLYGGVAITGVPPLRPAVRLEVKIIQISNVAAGETVGYGAAERLKRPSRLATVSIGYADGLFRAAGSSDLAKGVEAIVAGRRCHLVGRVSMDLATLDITDLPEDAVQRGDVAVFLGDGISVDDLAARSGTIGYEVLTSLGARYARRYIGG</sequence>
<evidence type="ECO:0000256" key="1">
    <source>
        <dbReference type="ARBA" id="ARBA00000316"/>
    </source>
</evidence>
<dbReference type="CDD" id="cd00430">
    <property type="entry name" value="PLPDE_III_AR"/>
    <property type="match status" value="1"/>
</dbReference>
<keyword evidence="4 6" id="KW-0663">Pyridoxal phosphate</keyword>
<comment type="pathway">
    <text evidence="6">Amino-acid biosynthesis; D-alanine biosynthesis; D-alanine from L-alanine: step 1/1.</text>
</comment>
<feature type="domain" description="Alanine racemase C-terminal" evidence="7">
    <location>
        <begin position="200"/>
        <end position="331"/>
    </location>
</feature>
<dbReference type="NCBIfam" id="TIGR00492">
    <property type="entry name" value="alr"/>
    <property type="match status" value="1"/>
</dbReference>
<dbReference type="PRINTS" id="PR00992">
    <property type="entry name" value="ALARACEMASE"/>
</dbReference>
<evidence type="ECO:0000259" key="7">
    <source>
        <dbReference type="SMART" id="SM01005"/>
    </source>
</evidence>
<comment type="cofactor">
    <cofactor evidence="2 6">
        <name>pyridoxal 5'-phosphate</name>
        <dbReference type="ChEBI" id="CHEBI:597326"/>
    </cofactor>
</comment>
<dbReference type="GO" id="GO:0008784">
    <property type="term" value="F:alanine racemase activity"/>
    <property type="evidence" value="ECO:0007669"/>
    <property type="project" value="UniProtKB-EC"/>
</dbReference>
<accession>A0ABU1KE38</accession>
<reference evidence="8 9" key="1">
    <citation type="submission" date="2023-07" db="EMBL/GenBank/DDBJ databases">
        <title>Genomic Encyclopedia of Type Strains, Phase IV (KMG-IV): sequencing the most valuable type-strain genomes for metagenomic binning, comparative biology and taxonomic classification.</title>
        <authorList>
            <person name="Goeker M."/>
        </authorList>
    </citation>
    <scope>NUCLEOTIDE SEQUENCE [LARGE SCALE GENOMIC DNA]</scope>
    <source>
        <strain evidence="8 9">DSM 338</strain>
    </source>
</reference>
<feature type="binding site" evidence="6">
    <location>
        <position position="274"/>
    </location>
    <ligand>
        <name>substrate</name>
    </ligand>
</feature>
<dbReference type="Proteomes" id="UP001245370">
    <property type="component" value="Unassembled WGS sequence"/>
</dbReference>
<dbReference type="SUPFAM" id="SSF51419">
    <property type="entry name" value="PLP-binding barrel"/>
    <property type="match status" value="1"/>
</dbReference>
<comment type="catalytic activity">
    <reaction evidence="1 6">
        <text>L-alanine = D-alanine</text>
        <dbReference type="Rhea" id="RHEA:20249"/>
        <dbReference type="ChEBI" id="CHEBI:57416"/>
        <dbReference type="ChEBI" id="CHEBI:57972"/>
        <dbReference type="EC" id="5.1.1.1"/>
    </reaction>
</comment>
<name>A0ABU1KE38_XANFL</name>
<comment type="function">
    <text evidence="6">Catalyzes the interconversion of L-alanine and D-alanine. May also act on other amino acids.</text>
</comment>
<dbReference type="InterPro" id="IPR009006">
    <property type="entry name" value="Ala_racemase/Decarboxylase_C"/>
</dbReference>
<feature type="modified residue" description="N6-(pyridoxal phosphate)lysine" evidence="6">
    <location>
        <position position="3"/>
    </location>
</feature>
<dbReference type="PANTHER" id="PTHR30511:SF0">
    <property type="entry name" value="ALANINE RACEMASE, CATABOLIC-RELATED"/>
    <property type="match status" value="1"/>
</dbReference>
<dbReference type="InterPro" id="IPR000821">
    <property type="entry name" value="Ala_racemase"/>
</dbReference>
<dbReference type="PANTHER" id="PTHR30511">
    <property type="entry name" value="ALANINE RACEMASE"/>
    <property type="match status" value="1"/>
</dbReference>
<organism evidence="8 9">
    <name type="scientific">Xanthobacter flavus</name>
    <dbReference type="NCBI Taxonomy" id="281"/>
    <lineage>
        <taxon>Bacteria</taxon>
        <taxon>Pseudomonadati</taxon>
        <taxon>Pseudomonadota</taxon>
        <taxon>Alphaproteobacteria</taxon>
        <taxon>Hyphomicrobiales</taxon>
        <taxon>Xanthobacteraceae</taxon>
        <taxon>Xanthobacter</taxon>
    </lineage>
</organism>
<dbReference type="InterPro" id="IPR001608">
    <property type="entry name" value="Ala_racemase_N"/>
</dbReference>
<evidence type="ECO:0000256" key="2">
    <source>
        <dbReference type="ARBA" id="ARBA00001933"/>
    </source>
</evidence>
<evidence type="ECO:0000313" key="9">
    <source>
        <dbReference type="Proteomes" id="UP001245370"/>
    </source>
</evidence>
<dbReference type="SMART" id="SM01005">
    <property type="entry name" value="Ala_racemase_C"/>
    <property type="match status" value="1"/>
</dbReference>
<keyword evidence="9" id="KW-1185">Reference proteome</keyword>
<evidence type="ECO:0000256" key="5">
    <source>
        <dbReference type="ARBA" id="ARBA00023235"/>
    </source>
</evidence>